<evidence type="ECO:0000259" key="2">
    <source>
        <dbReference type="Pfam" id="PF00534"/>
    </source>
</evidence>
<protein>
    <submittedName>
        <fullName evidence="4">Glycosyl transferase, group 1</fullName>
    </submittedName>
</protein>
<dbReference type="RefSeq" id="WP_012161044.1">
    <property type="nucleotide sequence ID" value="NC_009925.1"/>
</dbReference>
<dbReference type="AlphaFoldDB" id="B0C9Z4"/>
<keyword evidence="1 4" id="KW-0808">Transferase</keyword>
<feature type="domain" description="Glycosyltransferase subfamily 4-like N-terminal" evidence="3">
    <location>
        <begin position="16"/>
        <end position="168"/>
    </location>
</feature>
<dbReference type="KEGG" id="amr:AM1_0377"/>
<dbReference type="SUPFAM" id="SSF53756">
    <property type="entry name" value="UDP-Glycosyltransferase/glycogen phosphorylase"/>
    <property type="match status" value="1"/>
</dbReference>
<dbReference type="eggNOG" id="COG0438">
    <property type="taxonomic scope" value="Bacteria"/>
</dbReference>
<organism evidence="4 5">
    <name type="scientific">Acaryochloris marina (strain MBIC 11017)</name>
    <dbReference type="NCBI Taxonomy" id="329726"/>
    <lineage>
        <taxon>Bacteria</taxon>
        <taxon>Bacillati</taxon>
        <taxon>Cyanobacteriota</taxon>
        <taxon>Cyanophyceae</taxon>
        <taxon>Acaryochloridales</taxon>
        <taxon>Acaryochloridaceae</taxon>
        <taxon>Acaryochloris</taxon>
    </lineage>
</organism>
<sequence>MKILNVISSINPAGGGPIENLKQSGRCLEELGHSVEVASLDAPTQYVKDFPLKLHALGPSYTSYRYSKHLVPWLKLNAHLYDCIIVRGIWQYSGFGVWRALKWLEQNQKTTPPYFVFTHGMLDPWFKHAYPLKHLKKWLYWPWAEYRILRDAKAVFFTSETEKILARQSFELYQCNEIVVNYGTASPPEDAYRQIQYYLERFPELRSKRIVLFLSRIHPKKGCDILIKAFSQIAQTDPNLHLVIAGPDQTGWQSNLQSLAKQLGIEQNITWTGMLQGDLKWGAFRTAEVFILPSHQENFGIVVAEALACRLPVLISNKVNIWREIVADQAGFVEEDTFEGTVKLFKRWIELLSSQQDLMSINAENCFTKRFQVNRAALNLVDILENTVFDVHKKKNSLSMN</sequence>
<dbReference type="Pfam" id="PF13579">
    <property type="entry name" value="Glyco_trans_4_4"/>
    <property type="match status" value="1"/>
</dbReference>
<dbReference type="HOGENOM" id="CLU_009583_2_1_3"/>
<dbReference type="GO" id="GO:0016757">
    <property type="term" value="F:glycosyltransferase activity"/>
    <property type="evidence" value="ECO:0007669"/>
    <property type="project" value="InterPro"/>
</dbReference>
<dbReference type="CAZy" id="GT4">
    <property type="family name" value="Glycosyltransferase Family 4"/>
</dbReference>
<dbReference type="PANTHER" id="PTHR46401:SF2">
    <property type="entry name" value="GLYCOSYLTRANSFERASE WBBK-RELATED"/>
    <property type="match status" value="1"/>
</dbReference>
<evidence type="ECO:0000256" key="1">
    <source>
        <dbReference type="ARBA" id="ARBA00022679"/>
    </source>
</evidence>
<gene>
    <name evidence="4" type="ordered locus">AM1_0377</name>
</gene>
<dbReference type="Gene3D" id="3.40.50.2000">
    <property type="entry name" value="Glycogen Phosphorylase B"/>
    <property type="match status" value="2"/>
</dbReference>
<dbReference type="Proteomes" id="UP000000268">
    <property type="component" value="Chromosome"/>
</dbReference>
<dbReference type="GO" id="GO:0009103">
    <property type="term" value="P:lipopolysaccharide biosynthetic process"/>
    <property type="evidence" value="ECO:0007669"/>
    <property type="project" value="TreeGrafter"/>
</dbReference>
<dbReference type="EMBL" id="CP000828">
    <property type="protein sequence ID" value="ABW25434.1"/>
    <property type="molecule type" value="Genomic_DNA"/>
</dbReference>
<proteinExistence type="predicted"/>
<keyword evidence="5" id="KW-1185">Reference proteome</keyword>
<accession>B0C9Z4</accession>
<dbReference type="OrthoDB" id="433681at2"/>
<evidence type="ECO:0000313" key="4">
    <source>
        <dbReference type="EMBL" id="ABW25434.1"/>
    </source>
</evidence>
<dbReference type="Pfam" id="PF00534">
    <property type="entry name" value="Glycos_transf_1"/>
    <property type="match status" value="1"/>
</dbReference>
<reference evidence="4 5" key="1">
    <citation type="journal article" date="2008" name="Proc. Natl. Acad. Sci. U.S.A.">
        <title>Niche adaptation and genome expansion in the chlorophyll d-producing cyanobacterium Acaryochloris marina.</title>
        <authorList>
            <person name="Swingley W.D."/>
            <person name="Chen M."/>
            <person name="Cheung P.C."/>
            <person name="Conrad A.L."/>
            <person name="Dejesa L.C."/>
            <person name="Hao J."/>
            <person name="Honchak B.M."/>
            <person name="Karbach L.E."/>
            <person name="Kurdoglu A."/>
            <person name="Lahiri S."/>
            <person name="Mastrian S.D."/>
            <person name="Miyashita H."/>
            <person name="Page L."/>
            <person name="Ramakrishna P."/>
            <person name="Satoh S."/>
            <person name="Sattley W.M."/>
            <person name="Shimada Y."/>
            <person name="Taylor H.L."/>
            <person name="Tomo T."/>
            <person name="Tsuchiya T."/>
            <person name="Wang Z.T."/>
            <person name="Raymond J."/>
            <person name="Mimuro M."/>
            <person name="Blankenship R.E."/>
            <person name="Touchman J.W."/>
        </authorList>
    </citation>
    <scope>NUCLEOTIDE SEQUENCE [LARGE SCALE GENOMIC DNA]</scope>
    <source>
        <strain evidence="5">MBIC 11017</strain>
    </source>
</reference>
<name>B0C9Z4_ACAM1</name>
<dbReference type="InterPro" id="IPR001296">
    <property type="entry name" value="Glyco_trans_1"/>
</dbReference>
<dbReference type="InterPro" id="IPR028098">
    <property type="entry name" value="Glyco_trans_4-like_N"/>
</dbReference>
<feature type="domain" description="Glycosyl transferase family 1" evidence="2">
    <location>
        <begin position="207"/>
        <end position="351"/>
    </location>
</feature>
<evidence type="ECO:0000259" key="3">
    <source>
        <dbReference type="Pfam" id="PF13579"/>
    </source>
</evidence>
<dbReference type="PANTHER" id="PTHR46401">
    <property type="entry name" value="GLYCOSYLTRANSFERASE WBBK-RELATED"/>
    <property type="match status" value="1"/>
</dbReference>
<dbReference type="STRING" id="329726.AM1_0377"/>
<evidence type="ECO:0000313" key="5">
    <source>
        <dbReference type="Proteomes" id="UP000000268"/>
    </source>
</evidence>